<feature type="region of interest" description="Disordered" evidence="1">
    <location>
        <begin position="1"/>
        <end position="22"/>
    </location>
</feature>
<name>A0ABT0AWG2_9SPHN</name>
<gene>
    <name evidence="2" type="ORF">MTR64_00685</name>
</gene>
<dbReference type="EMBL" id="JALHLE010000001">
    <property type="protein sequence ID" value="MCJ2177069.1"/>
    <property type="molecule type" value="Genomic_DNA"/>
</dbReference>
<comment type="caution">
    <text evidence="2">The sequence shown here is derived from an EMBL/GenBank/DDBJ whole genome shotgun (WGS) entry which is preliminary data.</text>
</comment>
<proteinExistence type="predicted"/>
<evidence type="ECO:0000313" key="2">
    <source>
        <dbReference type="EMBL" id="MCJ2177069.1"/>
    </source>
</evidence>
<organism evidence="2 3">
    <name type="scientific">Novosphingobium album</name>
    <name type="common">ex Hu et al. 2023</name>
    <dbReference type="NCBI Taxonomy" id="2930093"/>
    <lineage>
        <taxon>Bacteria</taxon>
        <taxon>Pseudomonadati</taxon>
        <taxon>Pseudomonadota</taxon>
        <taxon>Alphaproteobacteria</taxon>
        <taxon>Sphingomonadales</taxon>
        <taxon>Sphingomonadaceae</taxon>
        <taxon>Novosphingobium</taxon>
    </lineage>
</organism>
<keyword evidence="3" id="KW-1185">Reference proteome</keyword>
<evidence type="ECO:0000313" key="3">
    <source>
        <dbReference type="Proteomes" id="UP001162880"/>
    </source>
</evidence>
<accession>A0ABT0AWG2</accession>
<sequence>MDDAAQPVRQTEPPAPGYVAPGSRQIFARQRPVSIRMLQDVQPQPARQVRIEQRMEIRITPRAAPPMPPDMLTGMPDDDFDLHFSERKIGKCLPISGIAGVKPNKGSRLLLYMRDRRLVAADLERSCRARDFYSGFYLARTSDGQLCVDRDTLLSRSGMNCKLTRIRQLVPDGH</sequence>
<reference evidence="2" key="1">
    <citation type="submission" date="2022-03" db="EMBL/GenBank/DDBJ databases">
        <title>Identification of a novel bacterium isolated from mangrove sediments.</title>
        <authorList>
            <person name="Pan X."/>
        </authorList>
    </citation>
    <scope>NUCLEOTIDE SEQUENCE</scope>
    <source>
        <strain evidence="2">B2580</strain>
    </source>
</reference>
<evidence type="ECO:0000256" key="1">
    <source>
        <dbReference type="SAM" id="MobiDB-lite"/>
    </source>
</evidence>
<protein>
    <submittedName>
        <fullName evidence="2">Uncharacterized protein</fullName>
    </submittedName>
</protein>
<dbReference type="Proteomes" id="UP001162880">
    <property type="component" value="Unassembled WGS sequence"/>
</dbReference>